<evidence type="ECO:0000256" key="7">
    <source>
        <dbReference type="ARBA" id="ARBA00022741"/>
    </source>
</evidence>
<dbReference type="EMBL" id="JAEAOA010000708">
    <property type="protein sequence ID" value="KAK3593906.1"/>
    <property type="molecule type" value="Genomic_DNA"/>
</dbReference>
<keyword evidence="18" id="KW-1185">Reference proteome</keyword>
<dbReference type="GO" id="GO:0005737">
    <property type="term" value="C:cytoplasm"/>
    <property type="evidence" value="ECO:0007669"/>
    <property type="project" value="TreeGrafter"/>
</dbReference>
<feature type="region of interest" description="Disordered" evidence="15">
    <location>
        <begin position="349"/>
        <end position="425"/>
    </location>
</feature>
<keyword evidence="8" id="KW-0418">Kinase</keyword>
<dbReference type="GO" id="GO:0004674">
    <property type="term" value="F:protein serine/threonine kinase activity"/>
    <property type="evidence" value="ECO:0007669"/>
    <property type="project" value="UniProtKB-KW"/>
</dbReference>
<dbReference type="EC" id="2.7.11.1" evidence="3"/>
<feature type="domain" description="Protein kinase" evidence="16">
    <location>
        <begin position="22"/>
        <end position="273"/>
    </location>
</feature>
<dbReference type="Proteomes" id="UP001195483">
    <property type="component" value="Unassembled WGS sequence"/>
</dbReference>
<protein>
    <recommendedName>
        <fullName evidence="3">non-specific serine/threonine protein kinase</fullName>
        <ecNumber evidence="3">2.7.11.1</ecNumber>
    </recommendedName>
</protein>
<comment type="similarity">
    <text evidence="2">Belongs to the protein kinase superfamily. CAMK Ser/Thr protein kinase family. SNF1 subfamily.</text>
</comment>
<evidence type="ECO:0000256" key="14">
    <source>
        <dbReference type="PROSITE-ProRule" id="PRU10141"/>
    </source>
</evidence>
<reference evidence="17" key="2">
    <citation type="journal article" date="2021" name="Genome Biol. Evol.">
        <title>Developing a high-quality reference genome for a parasitic bivalve with doubly uniparental inheritance (Bivalvia: Unionida).</title>
        <authorList>
            <person name="Smith C.H."/>
        </authorList>
    </citation>
    <scope>NUCLEOTIDE SEQUENCE</scope>
    <source>
        <strain evidence="17">CHS0354</strain>
        <tissue evidence="17">Mantle</tissue>
    </source>
</reference>
<dbReference type="InterPro" id="IPR017441">
    <property type="entry name" value="Protein_kinase_ATP_BS"/>
</dbReference>
<dbReference type="Pfam" id="PF21115">
    <property type="entry name" value="UBA_BRSK"/>
    <property type="match status" value="1"/>
</dbReference>
<comment type="caution">
    <text evidence="17">The sequence shown here is derived from an EMBL/GenBank/DDBJ whole genome shotgun (WGS) entry which is preliminary data.</text>
</comment>
<evidence type="ECO:0000256" key="8">
    <source>
        <dbReference type="ARBA" id="ARBA00022777"/>
    </source>
</evidence>
<keyword evidence="7 14" id="KW-0547">Nucleotide-binding</keyword>
<dbReference type="FunFam" id="1.10.510.10:FF:000064">
    <property type="entry name" value="BR serine/threonine-protein kinase 2"/>
    <property type="match status" value="1"/>
</dbReference>
<evidence type="ECO:0000256" key="1">
    <source>
        <dbReference type="ARBA" id="ARBA00001946"/>
    </source>
</evidence>
<dbReference type="GO" id="GO:0005524">
    <property type="term" value="F:ATP binding"/>
    <property type="evidence" value="ECO:0007669"/>
    <property type="project" value="UniProtKB-UniRule"/>
</dbReference>
<dbReference type="Pfam" id="PF00069">
    <property type="entry name" value="Pkinase"/>
    <property type="match status" value="1"/>
</dbReference>
<evidence type="ECO:0000313" key="18">
    <source>
        <dbReference type="Proteomes" id="UP001195483"/>
    </source>
</evidence>
<evidence type="ECO:0000256" key="12">
    <source>
        <dbReference type="ARBA" id="ARBA00047899"/>
    </source>
</evidence>
<evidence type="ECO:0000256" key="5">
    <source>
        <dbReference type="ARBA" id="ARBA00022679"/>
    </source>
</evidence>
<dbReference type="AlphaFoldDB" id="A0AAE0SLF6"/>
<dbReference type="PROSITE" id="PS00108">
    <property type="entry name" value="PROTEIN_KINASE_ST"/>
    <property type="match status" value="1"/>
</dbReference>
<feature type="compositionally biased region" description="Low complexity" evidence="15">
    <location>
        <begin position="615"/>
        <end position="628"/>
    </location>
</feature>
<dbReference type="InterPro" id="IPR000719">
    <property type="entry name" value="Prot_kinase_dom"/>
</dbReference>
<feature type="binding site" evidence="14">
    <location>
        <position position="51"/>
    </location>
    <ligand>
        <name>ATP</name>
        <dbReference type="ChEBI" id="CHEBI:30616"/>
    </ligand>
</feature>
<evidence type="ECO:0000256" key="10">
    <source>
        <dbReference type="ARBA" id="ARBA00022842"/>
    </source>
</evidence>
<keyword evidence="6" id="KW-0479">Metal-binding</keyword>
<evidence type="ECO:0000256" key="15">
    <source>
        <dbReference type="SAM" id="MobiDB-lite"/>
    </source>
</evidence>
<evidence type="ECO:0000256" key="9">
    <source>
        <dbReference type="ARBA" id="ARBA00022840"/>
    </source>
</evidence>
<organism evidence="17 18">
    <name type="scientific">Potamilus streckersoni</name>
    <dbReference type="NCBI Taxonomy" id="2493646"/>
    <lineage>
        <taxon>Eukaryota</taxon>
        <taxon>Metazoa</taxon>
        <taxon>Spiralia</taxon>
        <taxon>Lophotrochozoa</taxon>
        <taxon>Mollusca</taxon>
        <taxon>Bivalvia</taxon>
        <taxon>Autobranchia</taxon>
        <taxon>Heteroconchia</taxon>
        <taxon>Palaeoheterodonta</taxon>
        <taxon>Unionida</taxon>
        <taxon>Unionoidea</taxon>
        <taxon>Unionidae</taxon>
        <taxon>Ambleminae</taxon>
        <taxon>Lampsilini</taxon>
        <taxon>Potamilus</taxon>
    </lineage>
</organism>
<evidence type="ECO:0000259" key="16">
    <source>
        <dbReference type="PROSITE" id="PS50011"/>
    </source>
</evidence>
<sequence length="686" mass="77929">MAHQHHHHHSSRERDEQYVGPYRLEKTLGKGQTGLVKLGIHCATGKRVAIKIVNREKLSESVLMKVEREIAIMKLIEHPHVLGLYDVYENKKYLYLVLEHVSGGELFDYLVKKGRLTPKEARRFFRQIISALDFCHSHNICHRDLKPENLLLDEKNNIKVADFGMASLQVEGSMLETSCGSPHYACPEVIRGEKYDGRKADVWSCGVILYALLVGALPFDDDNLRQLLEKVKKGVFHIPHFVPPDCQNLLRGMVEVDPDKRLTLEEIHHHPWVIMDCPGLELEMPVVQVVQTSVIPSVEDLDPDVLSTMNSLQCFKDKDKLIEELLSIKHNTEKVVYFLLLDRKLRNPSTEDELDVRHRSESADPPRKRIDVVQLNGQPGRRNTSLSGSPSISPVSSPKFPLRRTPSHSPSATPPSSPNIQTTPWKSRLHTIKNSFLGSPRFHRRKLQGIPHPYCNGFPSPKEPLLLPVPTEEVSMTPESSPEMTKKSWFGALMGSEREEHHFVMVRDKPLSQIKADIVHAFLSTPDLSHSVVSATTFRAEYRRSGSSSMFSRNVRFQVDITPTQPAVMGECEMHCLTFTQLSGPTRRFRRVCEHIQTLMLGPRGDALNQRKISTDSSSSYTSETGLSPTHSISVTRENGEEDISFQVFEKERVSKTPTPQRREIPRVITNGRRVVVDQTKRKDKL</sequence>
<dbReference type="Pfam" id="PF21122">
    <property type="entry name" value="KA1_BRSK"/>
    <property type="match status" value="1"/>
</dbReference>
<evidence type="ECO:0000256" key="2">
    <source>
        <dbReference type="ARBA" id="ARBA00006234"/>
    </source>
</evidence>
<accession>A0AAE0SLF6</accession>
<dbReference type="InterPro" id="IPR008271">
    <property type="entry name" value="Ser/Thr_kinase_AS"/>
</dbReference>
<evidence type="ECO:0000313" key="17">
    <source>
        <dbReference type="EMBL" id="KAK3593906.1"/>
    </source>
</evidence>
<evidence type="ECO:0000256" key="6">
    <source>
        <dbReference type="ARBA" id="ARBA00022723"/>
    </source>
</evidence>
<keyword evidence="5" id="KW-0808">Transferase</keyword>
<reference evidence="17" key="1">
    <citation type="journal article" date="2021" name="Genome Biol. Evol.">
        <title>A High-Quality Reference Genome for a Parasitic Bivalve with Doubly Uniparental Inheritance (Bivalvia: Unionida).</title>
        <authorList>
            <person name="Smith C.H."/>
        </authorList>
    </citation>
    <scope>NUCLEOTIDE SEQUENCE</scope>
    <source>
        <strain evidence="17">CHS0354</strain>
    </source>
</reference>
<evidence type="ECO:0000256" key="3">
    <source>
        <dbReference type="ARBA" id="ARBA00012513"/>
    </source>
</evidence>
<evidence type="ECO:0000256" key="4">
    <source>
        <dbReference type="ARBA" id="ARBA00022527"/>
    </source>
</evidence>
<feature type="compositionally biased region" description="Basic and acidic residues" evidence="15">
    <location>
        <begin position="355"/>
        <end position="371"/>
    </location>
</feature>
<evidence type="ECO:0000256" key="11">
    <source>
        <dbReference type="ARBA" id="ARBA00022902"/>
    </source>
</evidence>
<dbReference type="PROSITE" id="PS00107">
    <property type="entry name" value="PROTEIN_KINASE_ATP"/>
    <property type="match status" value="1"/>
</dbReference>
<comment type="cofactor">
    <cofactor evidence="1">
        <name>Mg(2+)</name>
        <dbReference type="ChEBI" id="CHEBI:18420"/>
    </cofactor>
</comment>
<dbReference type="PROSITE" id="PS50011">
    <property type="entry name" value="PROTEIN_KINASE_DOM"/>
    <property type="match status" value="1"/>
</dbReference>
<comment type="catalytic activity">
    <reaction evidence="12">
        <text>L-threonyl-[protein] + ATP = O-phospho-L-threonyl-[protein] + ADP + H(+)</text>
        <dbReference type="Rhea" id="RHEA:46608"/>
        <dbReference type="Rhea" id="RHEA-COMP:11060"/>
        <dbReference type="Rhea" id="RHEA-COMP:11605"/>
        <dbReference type="ChEBI" id="CHEBI:15378"/>
        <dbReference type="ChEBI" id="CHEBI:30013"/>
        <dbReference type="ChEBI" id="CHEBI:30616"/>
        <dbReference type="ChEBI" id="CHEBI:61977"/>
        <dbReference type="ChEBI" id="CHEBI:456216"/>
        <dbReference type="EC" id="2.7.11.1"/>
    </reaction>
</comment>
<keyword evidence="10" id="KW-0460">Magnesium</keyword>
<dbReference type="CDD" id="cd14340">
    <property type="entry name" value="UBA_BRSK"/>
    <property type="match status" value="1"/>
</dbReference>
<proteinExistence type="inferred from homology"/>
<feature type="compositionally biased region" description="Low complexity" evidence="15">
    <location>
        <begin position="385"/>
        <end position="400"/>
    </location>
</feature>
<dbReference type="InterPro" id="IPR048622">
    <property type="entry name" value="BRSK1_2-like_UBA"/>
</dbReference>
<feature type="compositionally biased region" description="Polar residues" evidence="15">
    <location>
        <begin position="375"/>
        <end position="384"/>
    </location>
</feature>
<feature type="region of interest" description="Disordered" evidence="15">
    <location>
        <begin position="614"/>
        <end position="639"/>
    </location>
</feature>
<dbReference type="PANTHER" id="PTHR24346:SF36">
    <property type="entry name" value="SERINE_THREONINE-PROTEIN KINASE BRSK1 ISOFORM X1-RELATED"/>
    <property type="match status" value="1"/>
</dbReference>
<keyword evidence="9 14" id="KW-0067">ATP-binding</keyword>
<dbReference type="GO" id="GO:0007399">
    <property type="term" value="P:nervous system development"/>
    <property type="evidence" value="ECO:0007669"/>
    <property type="project" value="UniProtKB-KW"/>
</dbReference>
<name>A0AAE0SLF6_9BIVA</name>
<evidence type="ECO:0000256" key="13">
    <source>
        <dbReference type="ARBA" id="ARBA00048679"/>
    </source>
</evidence>
<gene>
    <name evidence="17" type="ORF">CHS0354_011511</name>
</gene>
<dbReference type="GO" id="GO:0035556">
    <property type="term" value="P:intracellular signal transduction"/>
    <property type="evidence" value="ECO:0007669"/>
    <property type="project" value="TreeGrafter"/>
</dbReference>
<keyword evidence="4" id="KW-0723">Serine/threonine-protein kinase</keyword>
<comment type="catalytic activity">
    <reaction evidence="13">
        <text>L-seryl-[protein] + ATP = O-phospho-L-seryl-[protein] + ADP + H(+)</text>
        <dbReference type="Rhea" id="RHEA:17989"/>
        <dbReference type="Rhea" id="RHEA-COMP:9863"/>
        <dbReference type="Rhea" id="RHEA-COMP:11604"/>
        <dbReference type="ChEBI" id="CHEBI:15378"/>
        <dbReference type="ChEBI" id="CHEBI:29999"/>
        <dbReference type="ChEBI" id="CHEBI:30616"/>
        <dbReference type="ChEBI" id="CHEBI:83421"/>
        <dbReference type="ChEBI" id="CHEBI:456216"/>
        <dbReference type="EC" id="2.7.11.1"/>
    </reaction>
</comment>
<dbReference type="SMART" id="SM00220">
    <property type="entry name" value="S_TKc"/>
    <property type="match status" value="1"/>
</dbReference>
<dbReference type="FunFam" id="3.30.200.20:FF:000003">
    <property type="entry name" value="Non-specific serine/threonine protein kinase"/>
    <property type="match status" value="1"/>
</dbReference>
<dbReference type="Gene3D" id="1.10.510.10">
    <property type="entry name" value="Transferase(Phosphotransferase) domain 1"/>
    <property type="match status" value="1"/>
</dbReference>
<dbReference type="PANTHER" id="PTHR24346">
    <property type="entry name" value="MAP/MICROTUBULE AFFINITY-REGULATING KINASE"/>
    <property type="match status" value="1"/>
</dbReference>
<dbReference type="InterPro" id="IPR011009">
    <property type="entry name" value="Kinase-like_dom_sf"/>
</dbReference>
<keyword evidence="11" id="KW-0524">Neurogenesis</keyword>
<dbReference type="SUPFAM" id="SSF56112">
    <property type="entry name" value="Protein kinase-like (PK-like)"/>
    <property type="match status" value="1"/>
</dbReference>
<dbReference type="GO" id="GO:0046872">
    <property type="term" value="F:metal ion binding"/>
    <property type="evidence" value="ECO:0007669"/>
    <property type="project" value="UniProtKB-KW"/>
</dbReference>
<dbReference type="CDD" id="cd14081">
    <property type="entry name" value="STKc_BRSK1_2"/>
    <property type="match status" value="1"/>
</dbReference>
<reference evidence="17" key="3">
    <citation type="submission" date="2023-05" db="EMBL/GenBank/DDBJ databases">
        <authorList>
            <person name="Smith C.H."/>
        </authorList>
    </citation>
    <scope>NUCLEOTIDE SEQUENCE</scope>
    <source>
        <strain evidence="17">CHS0354</strain>
        <tissue evidence="17">Mantle</tissue>
    </source>
</reference>